<dbReference type="KEGG" id="pbap:Pla133_48240"/>
<dbReference type="InterPro" id="IPR005467">
    <property type="entry name" value="His_kinase_dom"/>
</dbReference>
<dbReference type="SUPFAM" id="SSF55785">
    <property type="entry name" value="PYP-like sensor domain (PAS domain)"/>
    <property type="match status" value="2"/>
</dbReference>
<dbReference type="Gene3D" id="3.30.450.40">
    <property type="match status" value="1"/>
</dbReference>
<dbReference type="PANTHER" id="PTHR43065:SF46">
    <property type="entry name" value="C4-DICARBOXYLATE TRANSPORT SENSOR PROTEIN DCTB"/>
    <property type="match status" value="1"/>
</dbReference>
<dbReference type="SMART" id="SM00086">
    <property type="entry name" value="PAC"/>
    <property type="match status" value="2"/>
</dbReference>
<dbReference type="RefSeq" id="WP_145069846.1">
    <property type="nucleotide sequence ID" value="NZ_CP036287.1"/>
</dbReference>
<dbReference type="SUPFAM" id="SSF47384">
    <property type="entry name" value="Homodimeric domain of signal transducing histidine kinase"/>
    <property type="match status" value="1"/>
</dbReference>
<dbReference type="InterPro" id="IPR035965">
    <property type="entry name" value="PAS-like_dom_sf"/>
</dbReference>
<dbReference type="Pfam" id="PF08448">
    <property type="entry name" value="PAS_4"/>
    <property type="match status" value="1"/>
</dbReference>
<comment type="catalytic activity">
    <reaction evidence="1">
        <text>ATP + protein L-histidine = ADP + protein N-phospho-L-histidine.</text>
        <dbReference type="EC" id="2.7.13.3"/>
    </reaction>
</comment>
<gene>
    <name evidence="14" type="ORF">Pla133_48240</name>
</gene>
<dbReference type="InterPro" id="IPR000014">
    <property type="entry name" value="PAS"/>
</dbReference>
<accession>A0A518BRV7</accession>
<dbReference type="CDD" id="cd00082">
    <property type="entry name" value="HisKA"/>
    <property type="match status" value="1"/>
</dbReference>
<evidence type="ECO:0000259" key="11">
    <source>
        <dbReference type="PROSITE" id="PS50110"/>
    </source>
</evidence>
<dbReference type="EC" id="2.7.13.3" evidence="2"/>
<dbReference type="SMART" id="SM00387">
    <property type="entry name" value="HATPase_c"/>
    <property type="match status" value="1"/>
</dbReference>
<dbReference type="Proteomes" id="UP000316921">
    <property type="component" value="Chromosome"/>
</dbReference>
<evidence type="ECO:0000256" key="7">
    <source>
        <dbReference type="ARBA" id="ARBA00022840"/>
    </source>
</evidence>
<dbReference type="SUPFAM" id="SSF52172">
    <property type="entry name" value="CheY-like"/>
    <property type="match status" value="1"/>
</dbReference>
<dbReference type="InterPro" id="IPR003661">
    <property type="entry name" value="HisK_dim/P_dom"/>
</dbReference>
<dbReference type="InterPro" id="IPR036097">
    <property type="entry name" value="HisK_dim/P_sf"/>
</dbReference>
<keyword evidence="5" id="KW-0547">Nucleotide-binding</keyword>
<feature type="modified residue" description="4-aspartylphosphate" evidence="9">
    <location>
        <position position="851"/>
    </location>
</feature>
<evidence type="ECO:0000256" key="4">
    <source>
        <dbReference type="ARBA" id="ARBA00022679"/>
    </source>
</evidence>
<evidence type="ECO:0000256" key="9">
    <source>
        <dbReference type="PROSITE-ProRule" id="PRU00169"/>
    </source>
</evidence>
<evidence type="ECO:0000313" key="15">
    <source>
        <dbReference type="Proteomes" id="UP000316921"/>
    </source>
</evidence>
<feature type="domain" description="Response regulatory" evidence="11">
    <location>
        <begin position="800"/>
        <end position="916"/>
    </location>
</feature>
<evidence type="ECO:0000256" key="2">
    <source>
        <dbReference type="ARBA" id="ARBA00012438"/>
    </source>
</evidence>
<evidence type="ECO:0000256" key="8">
    <source>
        <dbReference type="ARBA" id="ARBA00023012"/>
    </source>
</evidence>
<dbReference type="Pfam" id="PF08447">
    <property type="entry name" value="PAS_3"/>
    <property type="match status" value="1"/>
</dbReference>
<dbReference type="GO" id="GO:0000155">
    <property type="term" value="F:phosphorelay sensor kinase activity"/>
    <property type="evidence" value="ECO:0007669"/>
    <property type="project" value="InterPro"/>
</dbReference>
<dbReference type="PROSITE" id="PS50110">
    <property type="entry name" value="RESPONSE_REGULATORY"/>
    <property type="match status" value="1"/>
</dbReference>
<proteinExistence type="predicted"/>
<feature type="domain" description="Histidine kinase" evidence="10">
    <location>
        <begin position="552"/>
        <end position="777"/>
    </location>
</feature>
<dbReference type="InterPro" id="IPR004358">
    <property type="entry name" value="Sig_transdc_His_kin-like_C"/>
</dbReference>
<dbReference type="Pfam" id="PF00072">
    <property type="entry name" value="Response_reg"/>
    <property type="match status" value="1"/>
</dbReference>
<feature type="domain" description="PAS" evidence="12">
    <location>
        <begin position="402"/>
        <end position="477"/>
    </location>
</feature>
<dbReference type="InterPro" id="IPR001789">
    <property type="entry name" value="Sig_transdc_resp-reg_receiver"/>
</dbReference>
<evidence type="ECO:0000259" key="10">
    <source>
        <dbReference type="PROSITE" id="PS50109"/>
    </source>
</evidence>
<dbReference type="Gene3D" id="3.30.565.10">
    <property type="entry name" value="Histidine kinase-like ATPase, C-terminal domain"/>
    <property type="match status" value="1"/>
</dbReference>
<dbReference type="Gene3D" id="3.40.50.2300">
    <property type="match status" value="1"/>
</dbReference>
<dbReference type="EMBL" id="CP036287">
    <property type="protein sequence ID" value="QDU69703.1"/>
    <property type="molecule type" value="Genomic_DNA"/>
</dbReference>
<dbReference type="InterPro" id="IPR036890">
    <property type="entry name" value="HATPase_C_sf"/>
</dbReference>
<dbReference type="InterPro" id="IPR013655">
    <property type="entry name" value="PAS_fold_3"/>
</dbReference>
<evidence type="ECO:0000256" key="3">
    <source>
        <dbReference type="ARBA" id="ARBA00022553"/>
    </source>
</evidence>
<dbReference type="InterPro" id="IPR013656">
    <property type="entry name" value="PAS_4"/>
</dbReference>
<dbReference type="Pfam" id="PF00512">
    <property type="entry name" value="HisKA"/>
    <property type="match status" value="1"/>
</dbReference>
<dbReference type="PROSITE" id="PS50113">
    <property type="entry name" value="PAC"/>
    <property type="match status" value="1"/>
</dbReference>
<dbReference type="InterPro" id="IPR011006">
    <property type="entry name" value="CheY-like_superfamily"/>
</dbReference>
<evidence type="ECO:0000256" key="1">
    <source>
        <dbReference type="ARBA" id="ARBA00000085"/>
    </source>
</evidence>
<dbReference type="NCBIfam" id="TIGR00229">
    <property type="entry name" value="sensory_box"/>
    <property type="match status" value="2"/>
</dbReference>
<feature type="domain" description="PAC" evidence="13">
    <location>
        <begin position="480"/>
        <end position="532"/>
    </location>
</feature>
<dbReference type="SUPFAM" id="SSF55874">
    <property type="entry name" value="ATPase domain of HSP90 chaperone/DNA topoisomerase II/histidine kinase"/>
    <property type="match status" value="1"/>
</dbReference>
<dbReference type="PRINTS" id="PR00344">
    <property type="entry name" value="BCTRLSENSOR"/>
</dbReference>
<dbReference type="PROSITE" id="PS50112">
    <property type="entry name" value="PAS"/>
    <property type="match status" value="1"/>
</dbReference>
<evidence type="ECO:0000259" key="13">
    <source>
        <dbReference type="PROSITE" id="PS50113"/>
    </source>
</evidence>
<evidence type="ECO:0000313" key="14">
    <source>
        <dbReference type="EMBL" id="QDU69703.1"/>
    </source>
</evidence>
<dbReference type="InterPro" id="IPR003594">
    <property type="entry name" value="HATPase_dom"/>
</dbReference>
<dbReference type="InterPro" id="IPR029016">
    <property type="entry name" value="GAF-like_dom_sf"/>
</dbReference>
<organism evidence="14 15">
    <name type="scientific">Engelhardtia mirabilis</name>
    <dbReference type="NCBI Taxonomy" id="2528011"/>
    <lineage>
        <taxon>Bacteria</taxon>
        <taxon>Pseudomonadati</taxon>
        <taxon>Planctomycetota</taxon>
        <taxon>Planctomycetia</taxon>
        <taxon>Planctomycetia incertae sedis</taxon>
        <taxon>Engelhardtia</taxon>
    </lineage>
</organism>
<dbReference type="PANTHER" id="PTHR43065">
    <property type="entry name" value="SENSOR HISTIDINE KINASE"/>
    <property type="match status" value="1"/>
</dbReference>
<keyword evidence="7" id="KW-0067">ATP-binding</keyword>
<keyword evidence="8" id="KW-0902">Two-component regulatory system</keyword>
<dbReference type="SMART" id="SM00388">
    <property type="entry name" value="HisKA"/>
    <property type="match status" value="1"/>
</dbReference>
<sequence>MNRQLRINVETADDDRRRRLCALLESVTDRPLAFVDGRDADLIVRDPTRPEDAAGDDGNWSIAINLDGADPGVRARRAIRVALDHARMRREREAGRTPLDAFFDLPHAAFAFVGRRGALLRANRHLAELLGTSPERLVGVHVDDLLAKGELPHELRRFRTRSTVTAVVHTGERRYGVEGREPVGLHLVITRVTDTAGRPAYYFVQASPVRERAANDWTGNDSVALLAAIRRVQAMAMRGSHPRIVFNEILRHYQKLTGSADAILALVEQEFEFELQLRMVAVQSPKGYLGYDQIGTADGIPLTETCQVIRRSIESGQPASAVAPGRLWSDLDSDFEARNALILPLKQGSRVVGLVILTNASPDYAPELVENLKPFTTTSTSILASHVEAERRVRVEEELLESRRTFETLLAHLPGMAYRCNDDDQRTVLFASEGCRELFGVGPDVLVNERGGSLLEHVHPADRRAVLEEIRWTVLQGRRFELTYRVLAADGAERWVWEQGQGVRSTDGELLFVEGFVTNVTEHRRADEERRRLEARIRRAHKVESLGVLAGGIAHDFNNLLMGVLGNAQLLRERLLGDSDTHSALTEIEDAAQRASELTDHMLSYTGQGAVTLHPIEPTEVLRRTLAVVERLMPPSATLEVDLVGGLPGVMGDAGLIQRSVVELVRNSVDAFPNGVGRVSLRTSARQVATEELIESWLGARLPSGLYVTITVSDDGQGMDEQIRQRAFDPFFTTKGTGRGMGLATVLGAVRAHGGAVHLSSEVGGGTRVTLILPPAEEPAVELRPAASPTPMEAGSPSPTILVVDDEVVVREVARRALTRAGYRVLCAVDGEDAIAQFDEHGATIDAVLLDLTMPRLSGEQTLNELRRRRTDLPVLLSSGFAEHAVMDRLAGREGVHFLHKPYRLGELVEKLRAALAGAERVP</sequence>
<dbReference type="Gene3D" id="1.10.287.130">
    <property type="match status" value="1"/>
</dbReference>
<keyword evidence="3 9" id="KW-0597">Phosphoprotein</keyword>
<evidence type="ECO:0000256" key="5">
    <source>
        <dbReference type="ARBA" id="ARBA00022741"/>
    </source>
</evidence>
<reference evidence="14 15" key="1">
    <citation type="submission" date="2019-02" db="EMBL/GenBank/DDBJ databases">
        <title>Deep-cultivation of Planctomycetes and their phenomic and genomic characterization uncovers novel biology.</title>
        <authorList>
            <person name="Wiegand S."/>
            <person name="Jogler M."/>
            <person name="Boedeker C."/>
            <person name="Pinto D."/>
            <person name="Vollmers J."/>
            <person name="Rivas-Marin E."/>
            <person name="Kohn T."/>
            <person name="Peeters S.H."/>
            <person name="Heuer A."/>
            <person name="Rast P."/>
            <person name="Oberbeckmann S."/>
            <person name="Bunk B."/>
            <person name="Jeske O."/>
            <person name="Meyerdierks A."/>
            <person name="Storesund J.E."/>
            <person name="Kallscheuer N."/>
            <person name="Luecker S."/>
            <person name="Lage O.M."/>
            <person name="Pohl T."/>
            <person name="Merkel B.J."/>
            <person name="Hornburger P."/>
            <person name="Mueller R.-W."/>
            <person name="Bruemmer F."/>
            <person name="Labrenz M."/>
            <person name="Spormann A.M."/>
            <person name="Op den Camp H."/>
            <person name="Overmann J."/>
            <person name="Amann R."/>
            <person name="Jetten M.S.M."/>
            <person name="Mascher T."/>
            <person name="Medema M.H."/>
            <person name="Devos D.P."/>
            <person name="Kaster A.-K."/>
            <person name="Ovreas L."/>
            <person name="Rohde M."/>
            <person name="Galperin M.Y."/>
            <person name="Jogler C."/>
        </authorList>
    </citation>
    <scope>NUCLEOTIDE SEQUENCE [LARGE SCALE GENOMIC DNA]</scope>
    <source>
        <strain evidence="14 15">Pla133</strain>
    </source>
</reference>
<dbReference type="SMART" id="SM00091">
    <property type="entry name" value="PAS"/>
    <property type="match status" value="2"/>
</dbReference>
<evidence type="ECO:0000259" key="12">
    <source>
        <dbReference type="PROSITE" id="PS50112"/>
    </source>
</evidence>
<dbReference type="Pfam" id="PF02518">
    <property type="entry name" value="HATPase_c"/>
    <property type="match status" value="1"/>
</dbReference>
<dbReference type="PROSITE" id="PS50109">
    <property type="entry name" value="HIS_KIN"/>
    <property type="match status" value="1"/>
</dbReference>
<dbReference type="InterPro" id="IPR001610">
    <property type="entry name" value="PAC"/>
</dbReference>
<dbReference type="SMART" id="SM00448">
    <property type="entry name" value="REC"/>
    <property type="match status" value="1"/>
</dbReference>
<dbReference type="AlphaFoldDB" id="A0A518BRV7"/>
<keyword evidence="4" id="KW-0808">Transferase</keyword>
<dbReference type="Gene3D" id="3.30.450.20">
    <property type="entry name" value="PAS domain"/>
    <property type="match status" value="2"/>
</dbReference>
<dbReference type="InterPro" id="IPR000700">
    <property type="entry name" value="PAS-assoc_C"/>
</dbReference>
<name>A0A518BRV7_9BACT</name>
<dbReference type="GO" id="GO:0005524">
    <property type="term" value="F:ATP binding"/>
    <property type="evidence" value="ECO:0007669"/>
    <property type="project" value="UniProtKB-KW"/>
</dbReference>
<protein>
    <recommendedName>
        <fullName evidence="2">histidine kinase</fullName>
        <ecNumber evidence="2">2.7.13.3</ecNumber>
    </recommendedName>
</protein>
<keyword evidence="15" id="KW-1185">Reference proteome</keyword>
<keyword evidence="6" id="KW-0418">Kinase</keyword>
<evidence type="ECO:0000256" key="6">
    <source>
        <dbReference type="ARBA" id="ARBA00022777"/>
    </source>
</evidence>
<dbReference type="CDD" id="cd00130">
    <property type="entry name" value="PAS"/>
    <property type="match status" value="1"/>
</dbReference>